<feature type="transmembrane region" description="Helical" evidence="1">
    <location>
        <begin position="384"/>
        <end position="405"/>
    </location>
</feature>
<feature type="transmembrane region" description="Helical" evidence="1">
    <location>
        <begin position="312"/>
        <end position="329"/>
    </location>
</feature>
<dbReference type="Pfam" id="PF14402">
    <property type="entry name" value="7TM_transglut"/>
    <property type="match status" value="1"/>
</dbReference>
<comment type="caution">
    <text evidence="4">The sequence shown here is derived from an EMBL/GenBank/DDBJ whole genome shotgun (WGS) entry which is preliminary data.</text>
</comment>
<evidence type="ECO:0000256" key="1">
    <source>
        <dbReference type="SAM" id="Phobius"/>
    </source>
</evidence>
<evidence type="ECO:0000259" key="2">
    <source>
        <dbReference type="Pfam" id="PF14400"/>
    </source>
</evidence>
<feature type="transmembrane region" description="Helical" evidence="1">
    <location>
        <begin position="357"/>
        <end position="377"/>
    </location>
</feature>
<feature type="transmembrane region" description="Helical" evidence="1">
    <location>
        <begin position="477"/>
        <end position="497"/>
    </location>
</feature>
<dbReference type="SUPFAM" id="SSF54001">
    <property type="entry name" value="Cysteine proteinases"/>
    <property type="match status" value="1"/>
</dbReference>
<dbReference type="InterPro" id="IPR038765">
    <property type="entry name" value="Papain-like_cys_pep_sf"/>
</dbReference>
<feature type="domain" description="7 transmembrane helices usually fused to an inactive transglutaminase" evidence="3">
    <location>
        <begin position="261"/>
        <end position="505"/>
    </location>
</feature>
<evidence type="ECO:0000313" key="4">
    <source>
        <dbReference type="EMBL" id="RDD61718.1"/>
    </source>
</evidence>
<dbReference type="Proteomes" id="UP000253941">
    <property type="component" value="Unassembled WGS sequence"/>
</dbReference>
<accession>A0A369T8W7</accession>
<keyword evidence="1" id="KW-0472">Membrane</keyword>
<dbReference type="AlphaFoldDB" id="A0A369T8W7"/>
<feature type="transmembrane region" description="Helical" evidence="1">
    <location>
        <begin position="411"/>
        <end position="429"/>
    </location>
</feature>
<reference evidence="4 5" key="1">
    <citation type="submission" date="2018-07" db="EMBL/GenBank/DDBJ databases">
        <title>Venubactetium sediminum gen. nov., sp. nov., isolated from a marine solar saltern.</title>
        <authorList>
            <person name="Wang S."/>
        </authorList>
    </citation>
    <scope>NUCLEOTIDE SEQUENCE [LARGE SCALE GENOMIC DNA]</scope>
    <source>
        <strain evidence="4 5">WD2A32</strain>
    </source>
</reference>
<keyword evidence="1" id="KW-0812">Transmembrane</keyword>
<keyword evidence="1" id="KW-1133">Transmembrane helix</keyword>
<sequence length="510" mass="56394">MRNLHVFVLAAALTAVGLGVFAYKVIDLGFPLHREARAHVWNVELKLHFNAQDGPTKAAIVLPNDSGHFIVRRQTYVASSYGITLDGDAEGNRLAVFSKRKAEGEQTIYYRASVQAYPGLDQRTPGPEPRIIAPDWNESERAAVHAVLDRVRANAADTETMALNLLDELSHPRPREEVRAVLPANASQRELADIAANILRTAGIGARTVHGIDLSREGRYSHFKHWIEVYLDGFWQPYAISQGSKALPAGYLPWWRGDRQVAAVDGARAQATTLSVAQAPQDAIESAIERGRAMQEPLISFSLFTLPLESQLVYQTLLLIPIGAIVLVLMRQIVGIETFGTFMPVLIALAFRETRLVNGILMFVMVVALGLMVRFYLERLKLLLVPRLSAVLVVVVLMMAALSVLLQKVGAGAGLSLALFPMVILTMTIERMSIVWEEYGPADAMKQGLGSMIVAILAYLAMFAEPVQYLTFTFPELLLVVLAVTLLIGRYTGFRLVELWRFRDLAREGP</sequence>
<evidence type="ECO:0000259" key="3">
    <source>
        <dbReference type="Pfam" id="PF14402"/>
    </source>
</evidence>
<dbReference type="InterPro" id="IPR025838">
    <property type="entry name" value="Transglut_i_TM"/>
</dbReference>
<name>A0A369T8W7_9PROT</name>
<dbReference type="EMBL" id="QPMH01000009">
    <property type="protein sequence ID" value="RDD61718.1"/>
    <property type="molecule type" value="Genomic_DNA"/>
</dbReference>
<dbReference type="Pfam" id="PF14400">
    <property type="entry name" value="Transglut_i_TM"/>
    <property type="match status" value="1"/>
</dbReference>
<keyword evidence="5" id="KW-1185">Reference proteome</keyword>
<organism evidence="4 5">
    <name type="scientific">Ferruginivarius sediminum</name>
    <dbReference type="NCBI Taxonomy" id="2661937"/>
    <lineage>
        <taxon>Bacteria</taxon>
        <taxon>Pseudomonadati</taxon>
        <taxon>Pseudomonadota</taxon>
        <taxon>Alphaproteobacteria</taxon>
        <taxon>Rhodospirillales</taxon>
        <taxon>Rhodospirillaceae</taxon>
        <taxon>Ferruginivarius</taxon>
    </lineage>
</organism>
<gene>
    <name evidence="4" type="ORF">DRB17_11010</name>
</gene>
<dbReference type="RefSeq" id="WP_114582261.1">
    <property type="nucleotide sequence ID" value="NZ_QPMH01000009.1"/>
</dbReference>
<protein>
    <recommendedName>
        <fullName evidence="6">Gonadoliberin III</fullName>
    </recommendedName>
</protein>
<evidence type="ECO:0000313" key="5">
    <source>
        <dbReference type="Proteomes" id="UP000253941"/>
    </source>
</evidence>
<dbReference type="InterPro" id="IPR025840">
    <property type="entry name" value="7TM_transglut"/>
</dbReference>
<feature type="transmembrane region" description="Helical" evidence="1">
    <location>
        <begin position="449"/>
        <end position="471"/>
    </location>
</feature>
<proteinExistence type="predicted"/>
<evidence type="ECO:0008006" key="6">
    <source>
        <dbReference type="Google" id="ProtNLM"/>
    </source>
</evidence>
<feature type="domain" description="Inactive transglutaminase fused to 7 transmembrane helices" evidence="2">
    <location>
        <begin position="23"/>
        <end position="181"/>
    </location>
</feature>